<keyword evidence="1" id="KW-0732">Signal</keyword>
<name>A0A818C3J7_9BILA</name>
<comment type="caution">
    <text evidence="4">The sequence shown here is derived from an EMBL/GenBank/DDBJ whole genome shotgun (WGS) entry which is preliminary data.</text>
</comment>
<keyword evidence="2" id="KW-0677">Repeat</keyword>
<dbReference type="EMBL" id="CAJNYU010001314">
    <property type="protein sequence ID" value="CAF3427311.1"/>
    <property type="molecule type" value="Genomic_DNA"/>
</dbReference>
<protein>
    <submittedName>
        <fullName evidence="4">Uncharacterized protein</fullName>
    </submittedName>
</protein>
<evidence type="ECO:0000313" key="4">
    <source>
        <dbReference type="EMBL" id="CAF3427311.1"/>
    </source>
</evidence>
<dbReference type="SUPFAM" id="SSF69318">
    <property type="entry name" value="Integrin alpha N-terminal domain"/>
    <property type="match status" value="5"/>
</dbReference>
<reference evidence="4" key="1">
    <citation type="submission" date="2021-02" db="EMBL/GenBank/DDBJ databases">
        <authorList>
            <person name="Nowell W R."/>
        </authorList>
    </citation>
    <scope>NUCLEOTIDE SEQUENCE</scope>
</reference>
<evidence type="ECO:0000256" key="3">
    <source>
        <dbReference type="ARBA" id="ARBA00023180"/>
    </source>
</evidence>
<dbReference type="PANTHER" id="PTHR46580:SF4">
    <property type="entry name" value="ATP_GTP-BINDING PROTEIN"/>
    <property type="match status" value="1"/>
</dbReference>
<dbReference type="Proteomes" id="UP000663869">
    <property type="component" value="Unassembled WGS sequence"/>
</dbReference>
<dbReference type="Gene3D" id="2.30.30.100">
    <property type="match status" value="15"/>
</dbReference>
<dbReference type="Gene3D" id="2.130.10.130">
    <property type="entry name" value="Integrin alpha, N-terminal"/>
    <property type="match status" value="3"/>
</dbReference>
<sequence>MITGILAVYISTARKTTPICSFTLKSTARNPNDIDSYPHSVAIADFNNDNWLDFTVANSNTDNVGVFFGFGNETFATQIKYSTGLGSMPYAVAVGDLNSDYQVDIIVANFGTNNIGIFLGTGYGSFTSQLTFSTASSHPRYVTVGNFNNDAHVDIIFANYGTNTIGIFFGYGDGNFTSEITFSTEYDSLPFALAIGDFNKDNNLDVAVANYGTNNVGVFLGYGNGSFASQMTFSTGMNSHPYSIAIGNLNNDTQLDIVVANSGTNNVGVLFGRANGTFEIQTTYFTGNSSSPLSVVLADLNNDLTLDIVVANSGMDNVGVLFGYGNGSFAIQREFATGINSYPLSLAIGDFNKDNRSDIAISNYGTNHADVLFGNNYATFSPQVTYTTGDASGPNSVTIGYLNNDSHLDIIVANGWADNVGVFLGNGDGTFSRQTSYSTGFYSSPYSVVLADVNLDGRLDIVVANLGAENIGILLGYGDGTFANSETYSTGSNSEPCSVAIGDLNNDNKLDIVVANYHANNIGILLGYGDGTFSTQTTYFTGSSSSPNSVAIGDFNNDHYLDIVIALSDYSYIGIVLGHGNGTFSDQVLYSTGSRATSSSVSIGDFNNDNRLDIAATISSYWTNGIGIFLGDGNGSFGIMTLFVTGFGSSPYWTTIGDFNNDNNLDVVVANSGTNNVGIFFGLGDGTFLDQEIYSTGGSSQPYSAAVGDFNNDIRLDITVANFGTSNIGVFLGVDVPTFISVETYSTGSSSLPYSIVVGDFNNDTELDMAVANYGTNSVGVFFGYGNATFSSQTTYSTGSLSFPMSVVVGDFNGDDKLDIAVANSVTDNVGVLFGLGNKNFTSLVTYPTGSSSNPKSIATGDFNNDNRLDIVVANSGMDNVAVILRYDAGFFEGQITYSTGGTSQPLSVATGDFNNDQRLDIVVANSWNYNLGIFLGYGNGTFSDQMTYPTGDGSLPQTVVIGDVNNDGHLDLIITNSLNGNVGIFLGHGDGTFSNQTTYPTGAGSVPVSVAVGDFNNDGRLDIVTANYWTYDISIFLNYGNGTFANRTTYSTGSVSKPNSVVVGDFNNDSKLDIAVTNQGSENIVIFLGYGNGSFFNQSIYSTGDNSQPTTMAIGDFNNDKILDITVANFGTGNIGIFLGYGDGTFSNQMTFATGNNSQPWWVAVGDFNNDSWPDIATANSGTNNIGVLLGCINGTFFNQMAYSTGNSSSPISVAVGDFNNDSRLDIVAANRDRGSIGIFLGYALETFLTAPAYSTGSSSRPVFVASGDFDHDTRLDIAVANNGTDNIMILLGSGFGTFSKQTNYSNGDGSHPYSIAIADFNNDSLLDIAVANYGSNNIGIRLGHGDGTLSNQTTYFTGEGSHPYSVVVCDFNNDTHLDIAVANYGANDVSLFLGYGNGSFASQYIFPGGFESHPSALAVGDMNGDHVIDIIVANSGYDGGGGSQYGMEPFGVSMLKQIIQNKYHQTYSQTHPIVYLFQYRGAGLSKPSIHCYTAKTWIECARELIQATVPSSVNDSLKIIHAMTNQNIAQDLQYQIQYAINQSQSIYPTSTYIYGFSQGTAIIQYYLSIQSINSHLQSIDGIILDGIMSIKRSDAFQNQIKSINHRFYLYLSKCQNDIFCAKTFALVTGTDQDIITVVLTLEMLFHTNLTNPMCTTNLGLNDWNSLMRIAGQSIELRGVRPLAIILIARLYRCSTEGQRVLSRALPILIALTEQSLTSSLVDPPDVYPDDGNVLSITTIWSDFVGFTLEENFKTTVGFFNDFCINSAVINEYYLAPTGPVPICREIQQSKYNFTIASEFTDILYTKNPRYWGQFQVNPQIFRSKKHGALLLNGDLDYNSPLYSAKQSQI</sequence>
<evidence type="ECO:0000256" key="2">
    <source>
        <dbReference type="ARBA" id="ARBA00022737"/>
    </source>
</evidence>
<keyword evidence="3" id="KW-0325">Glycoprotein</keyword>
<dbReference type="Pfam" id="PF13517">
    <property type="entry name" value="FG-GAP_3"/>
    <property type="match status" value="12"/>
</dbReference>
<evidence type="ECO:0000313" key="5">
    <source>
        <dbReference type="EMBL" id="CAF4516250.1"/>
    </source>
</evidence>
<evidence type="ECO:0000256" key="1">
    <source>
        <dbReference type="ARBA" id="ARBA00022729"/>
    </source>
</evidence>
<dbReference type="InterPro" id="IPR013519">
    <property type="entry name" value="Int_alpha_beta-p"/>
</dbReference>
<dbReference type="EMBL" id="CAJOBQ010001793">
    <property type="protein sequence ID" value="CAF4516250.1"/>
    <property type="molecule type" value="Genomic_DNA"/>
</dbReference>
<evidence type="ECO:0000313" key="6">
    <source>
        <dbReference type="Proteomes" id="UP000663869"/>
    </source>
</evidence>
<accession>A0A818C3J7</accession>
<dbReference type="Proteomes" id="UP000663862">
    <property type="component" value="Unassembled WGS sequence"/>
</dbReference>
<organism evidence="4 6">
    <name type="scientific">Rotaria socialis</name>
    <dbReference type="NCBI Taxonomy" id="392032"/>
    <lineage>
        <taxon>Eukaryota</taxon>
        <taxon>Metazoa</taxon>
        <taxon>Spiralia</taxon>
        <taxon>Gnathifera</taxon>
        <taxon>Rotifera</taxon>
        <taxon>Eurotatoria</taxon>
        <taxon>Bdelloidea</taxon>
        <taxon>Philodinida</taxon>
        <taxon>Philodinidae</taxon>
        <taxon>Rotaria</taxon>
    </lineage>
</organism>
<dbReference type="InterPro" id="IPR028994">
    <property type="entry name" value="Integrin_alpha_N"/>
</dbReference>
<dbReference type="InterPro" id="IPR013517">
    <property type="entry name" value="FG-GAP"/>
</dbReference>
<dbReference type="SMART" id="SM00191">
    <property type="entry name" value="Int_alpha"/>
    <property type="match status" value="7"/>
</dbReference>
<gene>
    <name evidence="4" type="ORF">FME351_LOCUS11488</name>
    <name evidence="5" type="ORF">TSG867_LOCUS22239</name>
</gene>
<proteinExistence type="predicted"/>
<dbReference type="PANTHER" id="PTHR46580">
    <property type="entry name" value="SENSOR KINASE-RELATED"/>
    <property type="match status" value="1"/>
</dbReference>